<organism evidence="1 2">
    <name type="scientific">Seinonella peptonophila</name>
    <dbReference type="NCBI Taxonomy" id="112248"/>
    <lineage>
        <taxon>Bacteria</taxon>
        <taxon>Bacillati</taxon>
        <taxon>Bacillota</taxon>
        <taxon>Bacilli</taxon>
        <taxon>Bacillales</taxon>
        <taxon>Thermoactinomycetaceae</taxon>
        <taxon>Seinonella</taxon>
    </lineage>
</organism>
<dbReference type="PIRSF" id="PIRSF018957">
    <property type="entry name" value="UCP018957"/>
    <property type="match status" value="1"/>
</dbReference>
<dbReference type="InterPro" id="IPR014923">
    <property type="entry name" value="DUF1802"/>
</dbReference>
<evidence type="ECO:0000313" key="1">
    <source>
        <dbReference type="EMBL" id="SHF16302.1"/>
    </source>
</evidence>
<dbReference type="EMBL" id="FQVL01000009">
    <property type="protein sequence ID" value="SHF16302.1"/>
    <property type="molecule type" value="Genomic_DNA"/>
</dbReference>
<dbReference type="InterPro" id="IPR008307">
    <property type="entry name" value="UCP018957"/>
</dbReference>
<evidence type="ECO:0008006" key="3">
    <source>
        <dbReference type="Google" id="ProtNLM"/>
    </source>
</evidence>
<dbReference type="OrthoDB" id="9808776at2"/>
<sequence>MMKVETNIALKEWAVAIRALGNGEQILLMRKGGIREETRHFEVQSNKFLLYPTYEHQKAHLLKEEKQGELQETLADWSAEDSMVTLQYYAELVEDIEILDDEMLQRVDAHHIWTREFASERLKWKKKLPLHLFLVRVYQLEQPIPVEIKDEYLGCKSWIELPTKVLGKKASPVLDEHAFSEEVARIHTELQN</sequence>
<reference evidence="1 2" key="1">
    <citation type="submission" date="2016-11" db="EMBL/GenBank/DDBJ databases">
        <authorList>
            <person name="Jaros S."/>
            <person name="Januszkiewicz K."/>
            <person name="Wedrychowicz H."/>
        </authorList>
    </citation>
    <scope>NUCLEOTIDE SEQUENCE [LARGE SCALE GENOMIC DNA]</scope>
    <source>
        <strain evidence="1 2">DSM 44666</strain>
    </source>
</reference>
<name>A0A1M4ZET5_9BACL</name>
<proteinExistence type="predicted"/>
<dbReference type="RefSeq" id="WP_073155502.1">
    <property type="nucleotide sequence ID" value="NZ_FQVL01000009.1"/>
</dbReference>
<dbReference type="Proteomes" id="UP000184476">
    <property type="component" value="Unassembled WGS sequence"/>
</dbReference>
<accession>A0A1M4ZET5</accession>
<dbReference type="STRING" id="112248.SAMN05444392_1094"/>
<gene>
    <name evidence="1" type="ORF">SAMN05444392_1094</name>
</gene>
<keyword evidence="2" id="KW-1185">Reference proteome</keyword>
<evidence type="ECO:0000313" key="2">
    <source>
        <dbReference type="Proteomes" id="UP000184476"/>
    </source>
</evidence>
<protein>
    <recommendedName>
        <fullName evidence="3">DUF1802 family protein</fullName>
    </recommendedName>
</protein>
<dbReference type="Pfam" id="PF08819">
    <property type="entry name" value="DUF1802"/>
    <property type="match status" value="1"/>
</dbReference>
<dbReference type="AlphaFoldDB" id="A0A1M4ZET5"/>